<evidence type="ECO:0000313" key="6">
    <source>
        <dbReference type="EMBL" id="MBB3967987.1"/>
    </source>
</evidence>
<evidence type="ECO:0000256" key="4">
    <source>
        <dbReference type="PIRSR" id="PIRSR610905-2"/>
    </source>
</evidence>
<organism evidence="7 8">
    <name type="scientific">Mucilaginibacter phyllosphaerae</name>
    <dbReference type="NCBI Taxonomy" id="1812349"/>
    <lineage>
        <taxon>Bacteria</taxon>
        <taxon>Pseudomonadati</taxon>
        <taxon>Bacteroidota</taxon>
        <taxon>Sphingobacteriia</taxon>
        <taxon>Sphingobacteriales</taxon>
        <taxon>Sphingobacteriaceae</taxon>
        <taxon>Mucilaginibacter</taxon>
    </lineage>
</organism>
<reference evidence="7" key="2">
    <citation type="submission" date="2019-03" db="EMBL/GenBank/DDBJ databases">
        <authorList>
            <person name="Yan Y.-Q."/>
            <person name="Du Z.-J."/>
        </authorList>
    </citation>
    <scope>NUCLEOTIDE SEQUENCE</scope>
    <source>
        <strain evidence="7">PP-F2FG21</strain>
    </source>
</reference>
<dbReference type="InterPro" id="IPR008928">
    <property type="entry name" value="6-hairpin_glycosidase_sf"/>
</dbReference>
<dbReference type="SUPFAM" id="SSF48208">
    <property type="entry name" value="Six-hairpin glycosidases"/>
    <property type="match status" value="1"/>
</dbReference>
<dbReference type="GO" id="GO:0000272">
    <property type="term" value="P:polysaccharide catabolic process"/>
    <property type="evidence" value="ECO:0007669"/>
    <property type="project" value="TreeGrafter"/>
</dbReference>
<dbReference type="InterPro" id="IPR010905">
    <property type="entry name" value="Glyco_hydro_88"/>
</dbReference>
<comment type="caution">
    <text evidence="7">The sequence shown here is derived from an EMBL/GenBank/DDBJ whole genome shotgun (WGS) entry which is preliminary data.</text>
</comment>
<evidence type="ECO:0000256" key="2">
    <source>
        <dbReference type="ARBA" id="ARBA00038358"/>
    </source>
</evidence>
<name>A0A4Y8AIV3_9SPHI</name>
<feature type="active site" description="Proton donor" evidence="3">
    <location>
        <position position="181"/>
    </location>
</feature>
<feature type="binding site" evidence="4">
    <location>
        <position position="253"/>
    </location>
    <ligand>
        <name>substrate</name>
    </ligand>
</feature>
<dbReference type="PANTHER" id="PTHR36845:SF1">
    <property type="entry name" value="HYDROLASE, PUTATIVE (AFU_ORTHOLOGUE AFUA_7G05090)-RELATED"/>
    <property type="match status" value="1"/>
</dbReference>
<dbReference type="OrthoDB" id="428577at2"/>
<feature type="binding site" evidence="4">
    <location>
        <position position="123"/>
    </location>
    <ligand>
        <name>substrate</name>
    </ligand>
</feature>
<dbReference type="EMBL" id="JACIEG010000001">
    <property type="protein sequence ID" value="MBB3967987.1"/>
    <property type="molecule type" value="Genomic_DNA"/>
</dbReference>
<feature type="binding site" evidence="4">
    <location>
        <position position="181"/>
    </location>
    <ligand>
        <name>substrate</name>
    </ligand>
</feature>
<reference evidence="6 9" key="3">
    <citation type="submission" date="2020-08" db="EMBL/GenBank/DDBJ databases">
        <title>Genomic Encyclopedia of Type Strains, Phase IV (KMG-IV): sequencing the most valuable type-strain genomes for metagenomic binning, comparative biology and taxonomic classification.</title>
        <authorList>
            <person name="Goeker M."/>
        </authorList>
    </citation>
    <scope>NUCLEOTIDE SEQUENCE [LARGE SCALE GENOMIC DNA]</scope>
    <source>
        <strain evidence="6 9">DSM 100995</strain>
    </source>
</reference>
<dbReference type="RefSeq" id="WP_134334823.1">
    <property type="nucleotide sequence ID" value="NZ_BMCZ01000001.1"/>
</dbReference>
<evidence type="ECO:0000313" key="7">
    <source>
        <dbReference type="EMBL" id="TEW68986.1"/>
    </source>
</evidence>
<keyword evidence="5" id="KW-0732">Signal</keyword>
<feature type="binding site" evidence="4">
    <location>
        <position position="257"/>
    </location>
    <ligand>
        <name>substrate</name>
    </ligand>
</feature>
<evidence type="ECO:0000256" key="1">
    <source>
        <dbReference type="ARBA" id="ARBA00022801"/>
    </source>
</evidence>
<evidence type="ECO:0000256" key="5">
    <source>
        <dbReference type="SAM" id="SignalP"/>
    </source>
</evidence>
<reference evidence="7 8" key="1">
    <citation type="journal article" date="2016" name="Int. J. Syst. Evol. Microbiol.">
        <title>Proposal of Mucilaginibacter phyllosphaerae sp. nov. isolated from the phyllosphere of Galium album.</title>
        <authorList>
            <person name="Aydogan E.L."/>
            <person name="Busse H.J."/>
            <person name="Moser G."/>
            <person name="Muller C."/>
            <person name="Kampfer P."/>
            <person name="Glaeser S.P."/>
        </authorList>
    </citation>
    <scope>NUCLEOTIDE SEQUENCE [LARGE SCALE GENOMIC DNA]</scope>
    <source>
        <strain evidence="7 8">PP-F2FG21</strain>
    </source>
</reference>
<keyword evidence="9" id="KW-1185">Reference proteome</keyword>
<feature type="active site" description="Nucleophile" evidence="3">
    <location>
        <position position="123"/>
    </location>
</feature>
<accession>A0A4Y8AIV3</accession>
<gene>
    <name evidence="7" type="ORF">E2R65_02130</name>
    <name evidence="6" type="ORF">GGR35_000573</name>
</gene>
<protein>
    <submittedName>
        <fullName evidence="7">Glucuronyl hydrolase</fullName>
    </submittedName>
</protein>
<dbReference type="EMBL" id="SNQG01000001">
    <property type="protein sequence ID" value="TEW68986.1"/>
    <property type="molecule type" value="Genomic_DNA"/>
</dbReference>
<dbReference type="Gene3D" id="1.50.10.10">
    <property type="match status" value="1"/>
</dbReference>
<feature type="chain" id="PRO_5044616699" evidence="5">
    <location>
        <begin position="23"/>
        <end position="411"/>
    </location>
</feature>
<dbReference type="Proteomes" id="UP000297248">
    <property type="component" value="Unassembled WGS sequence"/>
</dbReference>
<dbReference type="InterPro" id="IPR052369">
    <property type="entry name" value="UG_Glycosaminoglycan_Hydrolase"/>
</dbReference>
<feature type="binding site" evidence="4">
    <location>
        <position position="241"/>
    </location>
    <ligand>
        <name>substrate</name>
    </ligand>
</feature>
<dbReference type="Proteomes" id="UP000583101">
    <property type="component" value="Unassembled WGS sequence"/>
</dbReference>
<comment type="similarity">
    <text evidence="2">Belongs to the glycosyl hydrolase 88 family.</text>
</comment>
<evidence type="ECO:0000313" key="8">
    <source>
        <dbReference type="Proteomes" id="UP000297248"/>
    </source>
</evidence>
<feature type="signal peptide" evidence="5">
    <location>
        <begin position="1"/>
        <end position="22"/>
    </location>
</feature>
<dbReference type="InterPro" id="IPR012341">
    <property type="entry name" value="6hp_glycosidase-like_sf"/>
</dbReference>
<evidence type="ECO:0000313" key="9">
    <source>
        <dbReference type="Proteomes" id="UP000583101"/>
    </source>
</evidence>
<evidence type="ECO:0000256" key="3">
    <source>
        <dbReference type="PIRSR" id="PIRSR610905-1"/>
    </source>
</evidence>
<dbReference type="Pfam" id="PF07470">
    <property type="entry name" value="Glyco_hydro_88"/>
    <property type="match status" value="1"/>
</dbReference>
<proteinExistence type="inferred from homology"/>
<keyword evidence="1 7" id="KW-0378">Hydrolase</keyword>
<dbReference type="AlphaFoldDB" id="A0A4Y8AIV3"/>
<dbReference type="GO" id="GO:0052757">
    <property type="term" value="F:chondroitin hydrolase activity"/>
    <property type="evidence" value="ECO:0007669"/>
    <property type="project" value="TreeGrafter"/>
</dbReference>
<sequence>MNLKPLICAALLLITIALPGIAQQKNKFKLQPALLAIINKNMADAGAQYKMFAGELKADEFPKTFYPATGKLETSNSGWWCSGFYPGTLLNIYQETRDKALMQEAARMLKLLAKEQYNTHTHDLGFMMYCSFGTANRLAPLAAYRAVLLNSAKSLATRFNPTTGTIRSWDSKPSDYLVIIDNMMNLELLFWATKATGDFSYYKIAVTHADNTIKNHYRPDHSSYHVVNYNPETGAVQQQKTAQGFADSSAWARGQAWGLYGFTVMYRETGDKKYLNQANNIAGFILNNPNLPADKIPYWDFNAPNIPDAPRDASAAAIIASALLELCTYADKAQAQTYFNTAASILKTLSSPQYKSAPGTNGGFLLKHSVGHFPAGTEVDVPLTYADYYFVEAMKRYKALQANKEPAIKNN</sequence>
<dbReference type="PANTHER" id="PTHR36845">
    <property type="entry name" value="HYDROLASE, PUTATIVE (AFU_ORTHOLOGUE AFUA_7G05090)-RELATED"/>
    <property type="match status" value="1"/>
</dbReference>